<proteinExistence type="predicted"/>
<dbReference type="Proteomes" id="UP000065151">
    <property type="component" value="Chromosome"/>
</dbReference>
<evidence type="ECO:0000256" key="1">
    <source>
        <dbReference type="ARBA" id="ARBA00023239"/>
    </source>
</evidence>
<dbReference type="Pfam" id="PF01557">
    <property type="entry name" value="FAA_hydrolase"/>
    <property type="match status" value="1"/>
</dbReference>
<dbReference type="Gene3D" id="3.90.850.10">
    <property type="entry name" value="Fumarylacetoacetase-like, C-terminal domain"/>
    <property type="match status" value="1"/>
</dbReference>
<dbReference type="InterPro" id="IPR036663">
    <property type="entry name" value="Fumarylacetoacetase_C_sf"/>
</dbReference>
<dbReference type="SUPFAM" id="SSF56529">
    <property type="entry name" value="FAH"/>
    <property type="match status" value="1"/>
</dbReference>
<sequence>MSAPQAAQAQATTVTPEDLDQAVARLEEAERTRVSGAPVRDLLGASNIKDAYTVQQRIIASKISGGATHVGRKIGLTSLAVQKQVGVDTPDFGVLLDDMAYSDGAYIPIERLIAPRAEAEIAFVLAHDITDPEVSLEEVAGAVAYASPAIEVVDSRVANWDIQISDTVADNASSGVFVLGDAKLSLSDFVPRGSEMRMTSNGREVSTGTGAACLGDPLEALRWLAHTSIEFGAPLRAGEVILSGALGPLAPVEAGKTLTAFITGLGAVTVTFTQGGTK</sequence>
<name>A0A0U3FG37_9MICC</name>
<dbReference type="RefSeq" id="WP_058931781.1">
    <property type="nucleotide sequence ID" value="NZ_CP013747.1"/>
</dbReference>
<dbReference type="EMBL" id="CP013747">
    <property type="protein sequence ID" value="ALV42697.1"/>
    <property type="molecule type" value="Genomic_DNA"/>
</dbReference>
<evidence type="ECO:0000313" key="3">
    <source>
        <dbReference type="EMBL" id="ALV42697.1"/>
    </source>
</evidence>
<dbReference type="GO" id="GO:0008684">
    <property type="term" value="F:2-oxopent-4-enoate hydratase activity"/>
    <property type="evidence" value="ECO:0007669"/>
    <property type="project" value="TreeGrafter"/>
</dbReference>
<feature type="domain" description="Fumarylacetoacetase-like C-terminal" evidence="2">
    <location>
        <begin position="89"/>
        <end position="272"/>
    </location>
</feature>
<protein>
    <submittedName>
        <fullName evidence="3">2-keto-4-pentenoate hydratase</fullName>
    </submittedName>
</protein>
<dbReference type="InterPro" id="IPR011234">
    <property type="entry name" value="Fumarylacetoacetase-like_C"/>
</dbReference>
<dbReference type="STRING" id="121292.AU252_17315"/>
<dbReference type="KEGG" id="psul:AU252_17315"/>
<dbReference type="GO" id="GO:0005737">
    <property type="term" value="C:cytoplasm"/>
    <property type="evidence" value="ECO:0007669"/>
    <property type="project" value="TreeGrafter"/>
</dbReference>
<organism evidence="3">
    <name type="scientific">Pseudarthrobacter sulfonivorans</name>
    <dbReference type="NCBI Taxonomy" id="121292"/>
    <lineage>
        <taxon>Bacteria</taxon>
        <taxon>Bacillati</taxon>
        <taxon>Actinomycetota</taxon>
        <taxon>Actinomycetes</taxon>
        <taxon>Micrococcales</taxon>
        <taxon>Micrococcaceae</taxon>
        <taxon>Pseudarthrobacter</taxon>
    </lineage>
</organism>
<dbReference type="InterPro" id="IPR050772">
    <property type="entry name" value="Hydratase-Decarb/MhpD_sf"/>
</dbReference>
<accession>A0A0U3FG37</accession>
<dbReference type="PANTHER" id="PTHR30143:SF0">
    <property type="entry name" value="2-KETO-4-PENTENOATE HYDRATASE"/>
    <property type="match status" value="1"/>
</dbReference>
<gene>
    <name evidence="3" type="ORF">AU252_17315</name>
</gene>
<keyword evidence="1" id="KW-0456">Lyase</keyword>
<evidence type="ECO:0000313" key="4">
    <source>
        <dbReference type="Proteomes" id="UP000065151"/>
    </source>
</evidence>
<dbReference type="AlphaFoldDB" id="A0A0U3FG37"/>
<reference evidence="3 4" key="1">
    <citation type="submission" date="2015-12" db="EMBL/GenBank/DDBJ databases">
        <authorList>
            <person name="Shamseldin A."/>
            <person name="Moawad H."/>
            <person name="Abd El-Rahim W.M."/>
            <person name="Sadowsky M.J."/>
        </authorList>
    </citation>
    <scope>NUCLEOTIDE SEQUENCE [LARGE SCALE GENOMIC DNA]</scope>
    <source>
        <strain evidence="3 4">Ar51</strain>
    </source>
</reference>
<evidence type="ECO:0000259" key="2">
    <source>
        <dbReference type="Pfam" id="PF01557"/>
    </source>
</evidence>
<dbReference type="PANTHER" id="PTHR30143">
    <property type="entry name" value="ACID HYDRATASE"/>
    <property type="match status" value="1"/>
</dbReference>